<gene>
    <name evidence="2" type="ORF">HPS55_10460</name>
</gene>
<feature type="signal peptide" evidence="1">
    <location>
        <begin position="1"/>
        <end position="22"/>
    </location>
</feature>
<evidence type="ECO:0000256" key="1">
    <source>
        <dbReference type="SAM" id="SignalP"/>
    </source>
</evidence>
<protein>
    <submittedName>
        <fullName evidence="2">Uncharacterized protein</fullName>
    </submittedName>
</protein>
<evidence type="ECO:0000313" key="2">
    <source>
        <dbReference type="EMBL" id="NPE14736.1"/>
    </source>
</evidence>
<comment type="caution">
    <text evidence="2">The sequence shown here is derived from an EMBL/GenBank/DDBJ whole genome shotgun (WGS) entry which is preliminary data.</text>
</comment>
<dbReference type="PROSITE" id="PS51257">
    <property type="entry name" value="PROKAR_LIPOPROTEIN"/>
    <property type="match status" value="1"/>
</dbReference>
<keyword evidence="3" id="KW-1185">Reference proteome</keyword>
<dbReference type="GeneID" id="82158186"/>
<dbReference type="EMBL" id="JABKKE010000017">
    <property type="protein sequence ID" value="NPE14736.1"/>
    <property type="molecule type" value="Genomic_DNA"/>
</dbReference>
<feature type="chain" id="PRO_5045067597" evidence="1">
    <location>
        <begin position="23"/>
        <end position="649"/>
    </location>
</feature>
<keyword evidence="1" id="KW-0732">Signal</keyword>
<accession>A0ABX2AXA3</accession>
<sequence>MKSILKYMVCPLVAGLAFTACSPDEFSGADKNGLPVIGDRTIEVETDQETNTAVFSLSGDFKGCYPVWYLDGKMYSILPKTSYSSMEEGTHELEVKLMNRNGQSQGSLTGSFHFNETKIDYDAVYYNKLCGKEWRVDYTEVGHMGCGEPGSDGSNWWAAGVNDKADWGVYDDRISFSHSATDPATQGTYTYDPGEGGTVYVNKDCTIFPEYNTNDGQDFMVPVSKQTSTFELQPGTYNDEPTLFIKFAPETLLPYISSDAAYNNPYFRVEALTNTRLVLIYDGDGIVWRMVLTSREDTGLPTEPDEPAAVFDWNVDASTNLWKNMTEGGSLLGIETWFADGGWQTLPTQPDVVVTEDGFEVVVPEGTGGDRWQGQVKIHTNLAAKGDKPYNFYCLVDADNDAPGMTIKLTESGDGRDGNFFFDDVHPITADKQFVYKAEGVKLKEGVDAPALSLVLDLGGTPAGTKVKVSKIYFEEDKSVLYDDPANIWKTVDSGESLIDITTWFADNGWSTLDPQPEIARDGNAYTFTVPDGIGGTQWQGQVAINTSLTAELASTYYFSCTVEMDNDSPEGVTIKLTETDGPDGTKHDGNFFFDGRHPITADKPFVYTAKGATLKLNDAHALSLVFDFGGTPGGTKVKVSNIVFSKVD</sequence>
<dbReference type="Proteomes" id="UP001193734">
    <property type="component" value="Unassembled WGS sequence"/>
</dbReference>
<proteinExistence type="predicted"/>
<evidence type="ECO:0000313" key="3">
    <source>
        <dbReference type="Proteomes" id="UP001193734"/>
    </source>
</evidence>
<organism evidence="2 3">
    <name type="scientific">Xylanibacter rodentium</name>
    <dbReference type="NCBI Taxonomy" id="2736289"/>
    <lineage>
        <taxon>Bacteria</taxon>
        <taxon>Pseudomonadati</taxon>
        <taxon>Bacteroidota</taxon>
        <taxon>Bacteroidia</taxon>
        <taxon>Bacteroidales</taxon>
        <taxon>Prevotellaceae</taxon>
        <taxon>Xylanibacter</taxon>
    </lineage>
</organism>
<name>A0ABX2AXA3_9BACT</name>
<reference evidence="2 3" key="1">
    <citation type="submission" date="2020-05" db="EMBL/GenBank/DDBJ databases">
        <title>Distinct polysaccharide utilization as determinants for interspecies competition between intestinal Prevotella spp.</title>
        <authorList>
            <person name="Galvez E.J.C."/>
            <person name="Iljazovic A."/>
            <person name="Strowig T."/>
        </authorList>
    </citation>
    <scope>NUCLEOTIDE SEQUENCE [LARGE SCALE GENOMIC DNA]</scope>
    <source>
        <strain evidence="2 3">PROD</strain>
    </source>
</reference>
<dbReference type="RefSeq" id="WP_172177993.1">
    <property type="nucleotide sequence ID" value="NZ_CASGIA010000013.1"/>
</dbReference>